<keyword evidence="3" id="KW-1185">Reference proteome</keyword>
<organism evidence="2 3">
    <name type="scientific">Ascodesmis nigricans</name>
    <dbReference type="NCBI Taxonomy" id="341454"/>
    <lineage>
        <taxon>Eukaryota</taxon>
        <taxon>Fungi</taxon>
        <taxon>Dikarya</taxon>
        <taxon>Ascomycota</taxon>
        <taxon>Pezizomycotina</taxon>
        <taxon>Pezizomycetes</taxon>
        <taxon>Pezizales</taxon>
        <taxon>Ascodesmidaceae</taxon>
        <taxon>Ascodesmis</taxon>
    </lineage>
</organism>
<evidence type="ECO:0000313" key="3">
    <source>
        <dbReference type="Proteomes" id="UP000298138"/>
    </source>
</evidence>
<dbReference type="EMBL" id="ML220114">
    <property type="protein sequence ID" value="TGZ82924.1"/>
    <property type="molecule type" value="Genomic_DNA"/>
</dbReference>
<gene>
    <name evidence="2" type="ORF">EX30DRAFT_347272</name>
</gene>
<dbReference type="InParanoid" id="A0A4S2N1V4"/>
<evidence type="ECO:0000256" key="1">
    <source>
        <dbReference type="SAM" id="SignalP"/>
    </source>
</evidence>
<dbReference type="Proteomes" id="UP000298138">
    <property type="component" value="Unassembled WGS sequence"/>
</dbReference>
<protein>
    <submittedName>
        <fullName evidence="2">Uncharacterized protein</fullName>
    </submittedName>
</protein>
<dbReference type="AlphaFoldDB" id="A0A4S2N1V4"/>
<name>A0A4S2N1V4_9PEZI</name>
<proteinExistence type="predicted"/>
<sequence>MVPGPITSRNRVRSSLLLLPLISAVLCLFGPVSAFPQHKIPFQKSQSGNSSVPLTDVLTHATPNTRTSSGTNLPLIYPSDQNVLTSQMRDWWVQDGASFLNEYVTEFGHTKVYAEEGLVKSLMRCFLTNGQSQNDECPEIRQHFASQSGDQKAKLVVDGVAKFLALFGTSSEASLHFSD</sequence>
<evidence type="ECO:0000313" key="2">
    <source>
        <dbReference type="EMBL" id="TGZ82924.1"/>
    </source>
</evidence>
<feature type="signal peptide" evidence="1">
    <location>
        <begin position="1"/>
        <end position="34"/>
    </location>
</feature>
<feature type="chain" id="PRO_5020806824" evidence="1">
    <location>
        <begin position="35"/>
        <end position="179"/>
    </location>
</feature>
<reference evidence="2 3" key="1">
    <citation type="submission" date="2019-04" db="EMBL/GenBank/DDBJ databases">
        <title>Comparative genomics and transcriptomics to analyze fruiting body development in filamentous ascomycetes.</title>
        <authorList>
            <consortium name="DOE Joint Genome Institute"/>
            <person name="Lutkenhaus R."/>
            <person name="Traeger S."/>
            <person name="Breuer J."/>
            <person name="Kuo A."/>
            <person name="Lipzen A."/>
            <person name="Pangilinan J."/>
            <person name="Dilworth D."/>
            <person name="Sandor L."/>
            <person name="Poggeler S."/>
            <person name="Barry K."/>
            <person name="Grigoriev I.V."/>
            <person name="Nowrousian M."/>
        </authorList>
    </citation>
    <scope>NUCLEOTIDE SEQUENCE [LARGE SCALE GENOMIC DNA]</scope>
    <source>
        <strain evidence="2 3">CBS 389.68</strain>
    </source>
</reference>
<keyword evidence="1" id="KW-0732">Signal</keyword>
<accession>A0A4S2N1V4</accession>